<evidence type="ECO:0000313" key="2">
    <source>
        <dbReference type="Proteomes" id="UP000293331"/>
    </source>
</evidence>
<proteinExistence type="predicted"/>
<dbReference type="AlphaFoldDB" id="A0A4Q5LRZ8"/>
<keyword evidence="2" id="KW-1185">Reference proteome</keyword>
<accession>A0A4Q5LRZ8</accession>
<reference evidence="1 2" key="1">
    <citation type="submission" date="2019-02" db="EMBL/GenBank/DDBJ databases">
        <title>Bacterial novel species Mucilaginibacter sp. 17JY9-4 isolated from soil.</title>
        <authorList>
            <person name="Jung H.-Y."/>
        </authorList>
    </citation>
    <scope>NUCLEOTIDE SEQUENCE [LARGE SCALE GENOMIC DNA]</scope>
    <source>
        <strain evidence="1 2">17JY9-4</strain>
    </source>
</reference>
<dbReference type="EMBL" id="SEWG01000001">
    <property type="protein sequence ID" value="RYU92292.1"/>
    <property type="molecule type" value="Genomic_DNA"/>
</dbReference>
<dbReference type="Proteomes" id="UP000293331">
    <property type="component" value="Unassembled WGS sequence"/>
</dbReference>
<dbReference type="RefSeq" id="WP_129875020.1">
    <property type="nucleotide sequence ID" value="NZ_SEWG01000001.1"/>
</dbReference>
<sequence>MTLIINSLGGACPWLTYRQCLSNTPTTPTQLNPIVGKAFACAAGRRMCSKACTESGAAVAEVFPALVYKA</sequence>
<gene>
    <name evidence="1" type="ORF">EWM62_02320</name>
</gene>
<comment type="caution">
    <text evidence="1">The sequence shown here is derived from an EMBL/GenBank/DDBJ whole genome shotgun (WGS) entry which is preliminary data.</text>
</comment>
<organism evidence="1 2">
    <name type="scientific">Mucilaginibacter terrigena</name>
    <dbReference type="NCBI Taxonomy" id="2492395"/>
    <lineage>
        <taxon>Bacteria</taxon>
        <taxon>Pseudomonadati</taxon>
        <taxon>Bacteroidota</taxon>
        <taxon>Sphingobacteriia</taxon>
        <taxon>Sphingobacteriales</taxon>
        <taxon>Sphingobacteriaceae</taxon>
        <taxon>Mucilaginibacter</taxon>
    </lineage>
</organism>
<evidence type="ECO:0000313" key="1">
    <source>
        <dbReference type="EMBL" id="RYU92292.1"/>
    </source>
</evidence>
<protein>
    <submittedName>
        <fullName evidence="1">Uncharacterized protein</fullName>
    </submittedName>
</protein>
<name>A0A4Q5LRZ8_9SPHI</name>